<name>A0A4P7LMX5_9BURK</name>
<sequence length="101" mass="11152">MQLSDLAAMVRSKNAGPFVLTFDILFSDEENYLRVKRSGALNVEMFAKLYHTAPSKVRFFECDKALALKFSIPHPTTQGALGSADLHGGQQFIPLLAIQIP</sequence>
<dbReference type="Proteomes" id="UP000295294">
    <property type="component" value="Plasmid unnamed4"/>
</dbReference>
<evidence type="ECO:0000259" key="1">
    <source>
        <dbReference type="Pfam" id="PF14330"/>
    </source>
</evidence>
<proteinExistence type="predicted"/>
<dbReference type="RefSeq" id="WP_135707354.1">
    <property type="nucleotide sequence ID" value="NZ_CP038639.1"/>
</dbReference>
<dbReference type="AlphaFoldDB" id="A0A4P7LMX5"/>
<dbReference type="OrthoDB" id="9796125at2"/>
<evidence type="ECO:0000313" key="2">
    <source>
        <dbReference type="EMBL" id="QBY56189.1"/>
    </source>
</evidence>
<organism evidence="2 3">
    <name type="scientific">Cupriavidus oxalaticus</name>
    <dbReference type="NCBI Taxonomy" id="96344"/>
    <lineage>
        <taxon>Bacteria</taxon>
        <taxon>Pseudomonadati</taxon>
        <taxon>Pseudomonadota</taxon>
        <taxon>Betaproteobacteria</taxon>
        <taxon>Burkholderiales</taxon>
        <taxon>Burkholderiaceae</taxon>
        <taxon>Cupriavidus</taxon>
    </lineage>
</organism>
<reference evidence="2 3" key="1">
    <citation type="submission" date="2019-03" db="EMBL/GenBank/DDBJ databases">
        <title>Efficiently degradation of phenoxyalkanoic acid herbicides by Cupriavidus oxalaticus strain X32.</title>
        <authorList>
            <person name="Sheng X."/>
        </authorList>
    </citation>
    <scope>NUCLEOTIDE SEQUENCE [LARGE SCALE GENOMIC DNA]</scope>
    <source>
        <strain evidence="2 3">X32</strain>
        <plasmid evidence="2 3">unnamed4</plasmid>
    </source>
</reference>
<accession>A0A4P7LMX5</accession>
<dbReference type="InterPro" id="IPR025496">
    <property type="entry name" value="DUF4387"/>
</dbReference>
<feature type="domain" description="DUF4387" evidence="1">
    <location>
        <begin position="3"/>
        <end position="98"/>
    </location>
</feature>
<protein>
    <submittedName>
        <fullName evidence="2">DUF4387 domain-containing protein</fullName>
    </submittedName>
</protein>
<dbReference type="Pfam" id="PF14330">
    <property type="entry name" value="DUF4387"/>
    <property type="match status" value="1"/>
</dbReference>
<geneLocation type="plasmid" evidence="2">
    <name>unnamed4</name>
</geneLocation>
<dbReference type="EMBL" id="CP038639">
    <property type="protein sequence ID" value="QBY56189.1"/>
    <property type="molecule type" value="Genomic_DNA"/>
</dbReference>
<gene>
    <name evidence="2" type="ORF">E0W60_34595</name>
</gene>
<dbReference type="KEGG" id="cox:E0W60_34595"/>
<evidence type="ECO:0000313" key="3">
    <source>
        <dbReference type="Proteomes" id="UP000295294"/>
    </source>
</evidence>
<keyword evidence="2" id="KW-0614">Plasmid</keyword>